<evidence type="ECO:0000313" key="4">
    <source>
        <dbReference type="Proteomes" id="UP000249547"/>
    </source>
</evidence>
<dbReference type="RefSeq" id="WP_111598974.1">
    <property type="nucleotide sequence ID" value="NZ_QLLL01000006.1"/>
</dbReference>
<organism evidence="3 4">
    <name type="scientific">Chitinophaga skermanii</name>
    <dbReference type="NCBI Taxonomy" id="331697"/>
    <lineage>
        <taxon>Bacteria</taxon>
        <taxon>Pseudomonadati</taxon>
        <taxon>Bacteroidota</taxon>
        <taxon>Chitinophagia</taxon>
        <taxon>Chitinophagales</taxon>
        <taxon>Chitinophagaceae</taxon>
        <taxon>Chitinophaga</taxon>
    </lineage>
</organism>
<dbReference type="GO" id="GO:0000166">
    <property type="term" value="F:nucleotide binding"/>
    <property type="evidence" value="ECO:0007669"/>
    <property type="project" value="InterPro"/>
</dbReference>
<name>A0A327QFJ4_9BACT</name>
<dbReference type="SUPFAM" id="SSF51735">
    <property type="entry name" value="NAD(P)-binding Rossmann-fold domains"/>
    <property type="match status" value="1"/>
</dbReference>
<feature type="chain" id="PRO_5016418839" evidence="1">
    <location>
        <begin position="30"/>
        <end position="462"/>
    </location>
</feature>
<dbReference type="SUPFAM" id="SSF55347">
    <property type="entry name" value="Glyceraldehyde-3-phosphate dehydrogenase-like, C-terminal domain"/>
    <property type="match status" value="1"/>
</dbReference>
<dbReference type="InterPro" id="IPR000683">
    <property type="entry name" value="Gfo/Idh/MocA-like_OxRdtase_N"/>
</dbReference>
<dbReference type="AlphaFoldDB" id="A0A327QFJ4"/>
<reference evidence="3 4" key="1">
    <citation type="submission" date="2018-06" db="EMBL/GenBank/DDBJ databases">
        <title>Genomic Encyclopedia of Archaeal and Bacterial Type Strains, Phase II (KMG-II): from individual species to whole genera.</title>
        <authorList>
            <person name="Goeker M."/>
        </authorList>
    </citation>
    <scope>NUCLEOTIDE SEQUENCE [LARGE SCALE GENOMIC DNA]</scope>
    <source>
        <strain evidence="3 4">DSM 23857</strain>
    </source>
</reference>
<feature type="domain" description="Gfo/Idh/MocA-like oxidoreductase N-terminal" evidence="2">
    <location>
        <begin position="50"/>
        <end position="169"/>
    </location>
</feature>
<evidence type="ECO:0000256" key="1">
    <source>
        <dbReference type="SAM" id="SignalP"/>
    </source>
</evidence>
<comment type="caution">
    <text evidence="3">The sequence shown here is derived from an EMBL/GenBank/DDBJ whole genome shotgun (WGS) entry which is preliminary data.</text>
</comment>
<proteinExistence type="predicted"/>
<dbReference type="OrthoDB" id="9771072at2"/>
<dbReference type="Gene3D" id="3.30.360.10">
    <property type="entry name" value="Dihydrodipicolinate Reductase, domain 2"/>
    <property type="match status" value="1"/>
</dbReference>
<dbReference type="InterPro" id="IPR050463">
    <property type="entry name" value="Gfo/Idh/MocA_oxidrdct_glycsds"/>
</dbReference>
<dbReference type="Proteomes" id="UP000249547">
    <property type="component" value="Unassembled WGS sequence"/>
</dbReference>
<feature type="signal peptide" evidence="1">
    <location>
        <begin position="1"/>
        <end position="29"/>
    </location>
</feature>
<dbReference type="PANTHER" id="PTHR43818">
    <property type="entry name" value="BCDNA.GH03377"/>
    <property type="match status" value="1"/>
</dbReference>
<accession>A0A327QFJ4</accession>
<evidence type="ECO:0000259" key="2">
    <source>
        <dbReference type="Pfam" id="PF01408"/>
    </source>
</evidence>
<evidence type="ECO:0000313" key="3">
    <source>
        <dbReference type="EMBL" id="RAJ02544.1"/>
    </source>
</evidence>
<gene>
    <name evidence="3" type="ORF">LX64_03564</name>
</gene>
<dbReference type="NCBIfam" id="TIGR01409">
    <property type="entry name" value="TAT_signal_seq"/>
    <property type="match status" value="1"/>
</dbReference>
<dbReference type="InterPro" id="IPR019546">
    <property type="entry name" value="TAT_signal_bac_arc"/>
</dbReference>
<dbReference type="InterPro" id="IPR036291">
    <property type="entry name" value="NAD(P)-bd_dom_sf"/>
</dbReference>
<keyword evidence="4" id="KW-1185">Reference proteome</keyword>
<dbReference type="PROSITE" id="PS51318">
    <property type="entry name" value="TAT"/>
    <property type="match status" value="1"/>
</dbReference>
<keyword evidence="1" id="KW-0732">Signal</keyword>
<dbReference type="Pfam" id="PF01408">
    <property type="entry name" value="GFO_IDH_MocA"/>
    <property type="match status" value="1"/>
</dbReference>
<dbReference type="Gene3D" id="3.40.50.720">
    <property type="entry name" value="NAD(P)-binding Rossmann-like Domain"/>
    <property type="match status" value="1"/>
</dbReference>
<dbReference type="InterPro" id="IPR006311">
    <property type="entry name" value="TAT_signal"/>
</dbReference>
<dbReference type="PANTHER" id="PTHR43818:SF5">
    <property type="entry name" value="OXIDOREDUCTASE FAMILY PROTEIN"/>
    <property type="match status" value="1"/>
</dbReference>
<protein>
    <submittedName>
        <fullName evidence="3">Secreted protein</fullName>
    </submittedName>
</protein>
<sequence>MPNNSRRKFLQNLGATAAAIGAGSLTAMAASNEIKHTLKGEKKVSSNDKIRIAGIGMGIMGFGDVKCALRVPGVELVGVADLYTGHLDKAKATWGNQLITTRDYRELLERKDIDAVIVATPDHWHDTISIDAMKKGKAVYCEKPMVQKISEGHQVIATQKQTKAVFQVGSQRVSSVALAEAKKLYQSGAIGQLNFVEAKIDRHSALGAWQYSIPTDANPKTIDYNTFLKDTAKTPFDPVRFFRWRNYQAYGTGVPGDLFVHLISGLHFMIDSNGPERIYATGNLVQWKDGRDIPDVMVAIFDYPATDTHPAFQMNLRVNFADGGGGGEYTRLIGTEGVIELGWNDFKVKQHKLPEAPGYGGWDTFGTFTEEQQKAFIEDYNKKYSAAAAPLKAATNSYNAPAGYDDRYDHFVNFFEAIRSGKPVVEDASFGLRAAGPALAVNESYFKKKIIQWDPKKIDIIG</sequence>
<dbReference type="EMBL" id="QLLL01000006">
    <property type="protein sequence ID" value="RAJ02544.1"/>
    <property type="molecule type" value="Genomic_DNA"/>
</dbReference>